<dbReference type="EnsemblMetazoa" id="PPA45173.1">
    <property type="protein sequence ID" value="PPA45173.1"/>
    <property type="gene ID" value="WBGene00283542"/>
</dbReference>
<dbReference type="AlphaFoldDB" id="A0A2A6CBY3"/>
<feature type="compositionally biased region" description="Basic and acidic residues" evidence="1">
    <location>
        <begin position="1"/>
        <end position="17"/>
    </location>
</feature>
<evidence type="ECO:0000313" key="3">
    <source>
        <dbReference type="Proteomes" id="UP000005239"/>
    </source>
</evidence>
<accession>A0A2A6CBY3</accession>
<feature type="compositionally biased region" description="Basic and acidic residues" evidence="1">
    <location>
        <begin position="28"/>
        <end position="46"/>
    </location>
</feature>
<gene>
    <name evidence="2" type="primary">WBGene00283542</name>
</gene>
<proteinExistence type="predicted"/>
<reference evidence="3" key="1">
    <citation type="journal article" date="2008" name="Nat. Genet.">
        <title>The Pristionchus pacificus genome provides a unique perspective on nematode lifestyle and parasitism.</title>
        <authorList>
            <person name="Dieterich C."/>
            <person name="Clifton S.W."/>
            <person name="Schuster L.N."/>
            <person name="Chinwalla A."/>
            <person name="Delehaunty K."/>
            <person name="Dinkelacker I."/>
            <person name="Fulton L."/>
            <person name="Fulton R."/>
            <person name="Godfrey J."/>
            <person name="Minx P."/>
            <person name="Mitreva M."/>
            <person name="Roeseler W."/>
            <person name="Tian H."/>
            <person name="Witte H."/>
            <person name="Yang S.P."/>
            <person name="Wilson R.K."/>
            <person name="Sommer R.J."/>
        </authorList>
    </citation>
    <scope>NUCLEOTIDE SEQUENCE [LARGE SCALE GENOMIC DNA]</scope>
    <source>
        <strain evidence="3">PS312</strain>
    </source>
</reference>
<accession>A0A8R1V070</accession>
<keyword evidence="3" id="KW-1185">Reference proteome</keyword>
<organism evidence="2 3">
    <name type="scientific">Pristionchus pacificus</name>
    <name type="common">Parasitic nematode worm</name>
    <dbReference type="NCBI Taxonomy" id="54126"/>
    <lineage>
        <taxon>Eukaryota</taxon>
        <taxon>Metazoa</taxon>
        <taxon>Ecdysozoa</taxon>
        <taxon>Nematoda</taxon>
        <taxon>Chromadorea</taxon>
        <taxon>Rhabditida</taxon>
        <taxon>Rhabditina</taxon>
        <taxon>Diplogasteromorpha</taxon>
        <taxon>Diplogasteroidea</taxon>
        <taxon>Neodiplogasteridae</taxon>
        <taxon>Pristionchus</taxon>
    </lineage>
</organism>
<protein>
    <submittedName>
        <fullName evidence="2">Uncharacterized protein</fullName>
    </submittedName>
</protein>
<feature type="region of interest" description="Disordered" evidence="1">
    <location>
        <begin position="1"/>
        <end position="66"/>
    </location>
</feature>
<dbReference type="Proteomes" id="UP000005239">
    <property type="component" value="Unassembled WGS sequence"/>
</dbReference>
<evidence type="ECO:0000313" key="2">
    <source>
        <dbReference type="EnsemblMetazoa" id="PPA45173.1"/>
    </source>
</evidence>
<name>A0A2A6CBY3_PRIPA</name>
<reference evidence="2" key="2">
    <citation type="submission" date="2022-06" db="UniProtKB">
        <authorList>
            <consortium name="EnsemblMetazoa"/>
        </authorList>
    </citation>
    <scope>IDENTIFICATION</scope>
    <source>
        <strain evidence="2">PS312</strain>
    </source>
</reference>
<sequence>MKERRGSRKEERIEAKASQKGIKNWLGSEREEKREEHSGQLAKKDFVAQNRRSRTSAPEIGNEGAD</sequence>
<evidence type="ECO:0000256" key="1">
    <source>
        <dbReference type="SAM" id="MobiDB-lite"/>
    </source>
</evidence>